<keyword evidence="1" id="KW-0812">Transmembrane</keyword>
<dbReference type="EMBL" id="QRCT01000050">
    <property type="protein sequence ID" value="RDU22033.1"/>
    <property type="molecule type" value="Genomic_DNA"/>
</dbReference>
<proteinExistence type="predicted"/>
<evidence type="ECO:0000256" key="1">
    <source>
        <dbReference type="SAM" id="Phobius"/>
    </source>
</evidence>
<accession>A0A371AR30</accession>
<gene>
    <name evidence="2" type="ORF">DWV06_15990</name>
</gene>
<comment type="caution">
    <text evidence="2">The sequence shown here is derived from an EMBL/GenBank/DDBJ whole genome shotgun (WGS) entry which is preliminary data.</text>
</comment>
<sequence length="323" mass="38007">MHNFKKVGGIVLFIALCVVISGMFNFMLVPYSYIRVDVHNIQEKKYDDLYIGTSHGKAGINPLEVDKITGRKSTNLCLGGEYLEDSYFLIKEAVRHHKPKRIIYEADPGYWVTKPSQNTDYNMIYREFPPSLVKVEYYIAKNLSADFRNTIFPWYMCRNQYTAIPSIIKTKLSQEYKNYGTKVFKAENQSYEEEGFVHINRMKGVPKSKDNLILWDEAKVYQGNLEYFKKLVQYCKKNDIELIAITTPIPQETLEQYAEHYDDANKYFSKLMNQYNITYYNFNYMEEKEIDRSSDAFSDYDGHMYGDAAQNFSRILGKYLNRK</sequence>
<evidence type="ECO:0000313" key="3">
    <source>
        <dbReference type="Proteomes" id="UP000255036"/>
    </source>
</evidence>
<dbReference type="RefSeq" id="WP_115483196.1">
    <property type="nucleotide sequence ID" value="NZ_QRCT01000050.1"/>
</dbReference>
<dbReference type="Proteomes" id="UP000255036">
    <property type="component" value="Unassembled WGS sequence"/>
</dbReference>
<keyword evidence="3" id="KW-1185">Reference proteome</keyword>
<dbReference type="AlphaFoldDB" id="A0A371AR30"/>
<evidence type="ECO:0000313" key="2">
    <source>
        <dbReference type="EMBL" id="RDU22033.1"/>
    </source>
</evidence>
<dbReference type="SUPFAM" id="SSF52266">
    <property type="entry name" value="SGNH hydrolase"/>
    <property type="match status" value="1"/>
</dbReference>
<name>A0A371AR30_9FIRM</name>
<organism evidence="2 3">
    <name type="scientific">Anaerosacchariphilus polymeriproducens</name>
    <dbReference type="NCBI Taxonomy" id="1812858"/>
    <lineage>
        <taxon>Bacteria</taxon>
        <taxon>Bacillati</taxon>
        <taxon>Bacillota</taxon>
        <taxon>Clostridia</taxon>
        <taxon>Lachnospirales</taxon>
        <taxon>Lachnospiraceae</taxon>
        <taxon>Anaerosacchariphilus</taxon>
    </lineage>
</organism>
<protein>
    <recommendedName>
        <fullName evidence="4">SGNH/GDSL hydrolase family protein</fullName>
    </recommendedName>
</protein>
<dbReference type="OrthoDB" id="1826529at2"/>
<evidence type="ECO:0008006" key="4">
    <source>
        <dbReference type="Google" id="ProtNLM"/>
    </source>
</evidence>
<keyword evidence="1" id="KW-0472">Membrane</keyword>
<keyword evidence="1" id="KW-1133">Transmembrane helix</keyword>
<feature type="transmembrane region" description="Helical" evidence="1">
    <location>
        <begin position="7"/>
        <end position="33"/>
    </location>
</feature>
<reference evidence="2 3" key="1">
    <citation type="submission" date="2018-07" db="EMBL/GenBank/DDBJ databases">
        <title>Anaerosacharophilus polymeroproducens gen. nov. sp. nov., an anaerobic bacterium isolated from salt field.</title>
        <authorList>
            <person name="Kim W."/>
            <person name="Yang S.-H."/>
            <person name="Oh J."/>
            <person name="Lee J.-H."/>
            <person name="Kwon K.K."/>
        </authorList>
    </citation>
    <scope>NUCLEOTIDE SEQUENCE [LARGE SCALE GENOMIC DNA]</scope>
    <source>
        <strain evidence="2 3">MCWD5</strain>
    </source>
</reference>